<comment type="similarity">
    <text evidence="2 7">Belongs to the acyl-CoA dehydrogenase family.</text>
</comment>
<proteinExistence type="inferred from homology"/>
<organism evidence="11 12">
    <name type="scientific">Nocardia huaxiensis</name>
    <dbReference type="NCBI Taxonomy" id="2755382"/>
    <lineage>
        <taxon>Bacteria</taxon>
        <taxon>Bacillati</taxon>
        <taxon>Actinomycetota</taxon>
        <taxon>Actinomycetes</taxon>
        <taxon>Mycobacteriales</taxon>
        <taxon>Nocardiaceae</taxon>
        <taxon>Nocardia</taxon>
    </lineage>
</organism>
<evidence type="ECO:0000259" key="8">
    <source>
        <dbReference type="Pfam" id="PF00441"/>
    </source>
</evidence>
<evidence type="ECO:0000256" key="2">
    <source>
        <dbReference type="ARBA" id="ARBA00009347"/>
    </source>
</evidence>
<dbReference type="InterPro" id="IPR009100">
    <property type="entry name" value="AcylCoA_DH/oxidase_NM_dom_sf"/>
</dbReference>
<dbReference type="EMBL" id="CP059399">
    <property type="protein sequence ID" value="QLY28830.1"/>
    <property type="molecule type" value="Genomic_DNA"/>
</dbReference>
<protein>
    <submittedName>
        <fullName evidence="11">Acyl-CoA/acyl-ACP dehydrogenase</fullName>
    </submittedName>
</protein>
<evidence type="ECO:0000313" key="12">
    <source>
        <dbReference type="Proteomes" id="UP000515512"/>
    </source>
</evidence>
<dbReference type="KEGG" id="nhu:H0264_26335"/>
<evidence type="ECO:0000256" key="5">
    <source>
        <dbReference type="ARBA" id="ARBA00023002"/>
    </source>
</evidence>
<evidence type="ECO:0000256" key="6">
    <source>
        <dbReference type="ARBA" id="ARBA00052546"/>
    </source>
</evidence>
<dbReference type="Pfam" id="PF02770">
    <property type="entry name" value="Acyl-CoA_dh_M"/>
    <property type="match status" value="1"/>
</dbReference>
<accession>A0A7D6VG38</accession>
<feature type="domain" description="Acyl-CoA dehydrogenase/oxidase C-terminal" evidence="8">
    <location>
        <begin position="228"/>
        <end position="377"/>
    </location>
</feature>
<comment type="cofactor">
    <cofactor evidence="1 7">
        <name>FAD</name>
        <dbReference type="ChEBI" id="CHEBI:57692"/>
    </cofactor>
</comment>
<keyword evidence="5 7" id="KW-0560">Oxidoreductase</keyword>
<dbReference type="RefSeq" id="WP_181580036.1">
    <property type="nucleotide sequence ID" value="NZ_CP059399.1"/>
</dbReference>
<comment type="catalytic activity">
    <reaction evidence="6">
        <text>a 2,3-saturated acyl-CoA + A = a 2,3-dehydroacyl-CoA + AH2</text>
        <dbReference type="Rhea" id="RHEA:48608"/>
        <dbReference type="ChEBI" id="CHEBI:13193"/>
        <dbReference type="ChEBI" id="CHEBI:17499"/>
        <dbReference type="ChEBI" id="CHEBI:60015"/>
        <dbReference type="ChEBI" id="CHEBI:65111"/>
    </reaction>
</comment>
<dbReference type="InterPro" id="IPR006091">
    <property type="entry name" value="Acyl-CoA_Oxase/DH_mid-dom"/>
</dbReference>
<dbReference type="GO" id="GO:0003995">
    <property type="term" value="F:acyl-CoA dehydrogenase activity"/>
    <property type="evidence" value="ECO:0007669"/>
    <property type="project" value="TreeGrafter"/>
</dbReference>
<dbReference type="Pfam" id="PF02771">
    <property type="entry name" value="Acyl-CoA_dh_N"/>
    <property type="match status" value="1"/>
</dbReference>
<dbReference type="InterPro" id="IPR036250">
    <property type="entry name" value="AcylCo_DH-like_C"/>
</dbReference>
<reference evidence="11 12" key="1">
    <citation type="submission" date="2020-07" db="EMBL/GenBank/DDBJ databases">
        <authorList>
            <person name="Zhuang K."/>
            <person name="Ran Y."/>
        </authorList>
    </citation>
    <scope>NUCLEOTIDE SEQUENCE [LARGE SCALE GENOMIC DNA]</scope>
    <source>
        <strain evidence="11 12">WCH-YHL-001</strain>
    </source>
</reference>
<evidence type="ECO:0000256" key="7">
    <source>
        <dbReference type="RuleBase" id="RU362125"/>
    </source>
</evidence>
<evidence type="ECO:0000259" key="10">
    <source>
        <dbReference type="Pfam" id="PF02771"/>
    </source>
</evidence>
<gene>
    <name evidence="11" type="ORF">H0264_26335</name>
</gene>
<dbReference type="Proteomes" id="UP000515512">
    <property type="component" value="Chromosome"/>
</dbReference>
<dbReference type="PANTHER" id="PTHR43884:SF20">
    <property type="entry name" value="ACYL-COA DEHYDROGENASE FADE28"/>
    <property type="match status" value="1"/>
</dbReference>
<dbReference type="GO" id="GO:0050660">
    <property type="term" value="F:flavin adenine dinucleotide binding"/>
    <property type="evidence" value="ECO:0007669"/>
    <property type="project" value="InterPro"/>
</dbReference>
<dbReference type="InterPro" id="IPR013786">
    <property type="entry name" value="AcylCoA_DH/ox_N"/>
</dbReference>
<dbReference type="SUPFAM" id="SSF56645">
    <property type="entry name" value="Acyl-CoA dehydrogenase NM domain-like"/>
    <property type="match status" value="1"/>
</dbReference>
<sequence>MSVILTEEQRAFAAALRAFSDREAGTREQLATLSDERFRGHNPELHEKLAKLGYVGVGISEAHDGGGGGAVELCLLIEEVNRGLLPVAGLGVSMIVASPYERFGTEDQKQEILGGICAGRVEAIAMSEPDAGSDVANLSTRAVLSGDHYVINGQKMWTTAAHVADHLLVVCRTEPASTRHEGLSMISVPTSAPGLTIRAIETMGGSEVNEVFFTDVRVPADRLLGTPGAGWRQLMAGLNHERLLCAAQGLGRAQRAFDDAVAYVKERKQFGRTIGSFQAVRHRLADLATAIESTRHLVYGIAHLVDQNPETPLPREASMAKLQAAELAKRATLEAMQLMGGAGYAVEFGMERQVRQAIAITIGGGVSEVQRDIIAKSYGL</sequence>
<dbReference type="FunFam" id="2.40.110.10:FF:000002">
    <property type="entry name" value="Acyl-CoA dehydrogenase fadE12"/>
    <property type="match status" value="1"/>
</dbReference>
<evidence type="ECO:0000256" key="4">
    <source>
        <dbReference type="ARBA" id="ARBA00022827"/>
    </source>
</evidence>
<dbReference type="AlphaFoldDB" id="A0A7D6VG38"/>
<keyword evidence="3 7" id="KW-0285">Flavoprotein</keyword>
<keyword evidence="12" id="KW-1185">Reference proteome</keyword>
<dbReference type="SUPFAM" id="SSF47203">
    <property type="entry name" value="Acyl-CoA dehydrogenase C-terminal domain-like"/>
    <property type="match status" value="1"/>
</dbReference>
<dbReference type="CDD" id="cd00567">
    <property type="entry name" value="ACAD"/>
    <property type="match status" value="1"/>
</dbReference>
<dbReference type="Pfam" id="PF00441">
    <property type="entry name" value="Acyl-CoA_dh_1"/>
    <property type="match status" value="1"/>
</dbReference>
<evidence type="ECO:0000259" key="9">
    <source>
        <dbReference type="Pfam" id="PF02770"/>
    </source>
</evidence>
<dbReference type="InterPro" id="IPR009075">
    <property type="entry name" value="AcylCo_DH/oxidase_C"/>
</dbReference>
<evidence type="ECO:0000256" key="3">
    <source>
        <dbReference type="ARBA" id="ARBA00022630"/>
    </source>
</evidence>
<dbReference type="InterPro" id="IPR037069">
    <property type="entry name" value="AcylCoA_DH/ox_N_sf"/>
</dbReference>
<dbReference type="InterPro" id="IPR046373">
    <property type="entry name" value="Acyl-CoA_Oxase/DH_mid-dom_sf"/>
</dbReference>
<dbReference type="Gene3D" id="1.20.140.10">
    <property type="entry name" value="Butyryl-CoA Dehydrogenase, subunit A, domain 3"/>
    <property type="match status" value="1"/>
</dbReference>
<dbReference type="FunFam" id="1.20.140.10:FF:000001">
    <property type="entry name" value="Acyl-CoA dehydrogenase"/>
    <property type="match status" value="1"/>
</dbReference>
<name>A0A7D6VG38_9NOCA</name>
<dbReference type="PANTHER" id="PTHR43884">
    <property type="entry name" value="ACYL-COA DEHYDROGENASE"/>
    <property type="match status" value="1"/>
</dbReference>
<keyword evidence="4 7" id="KW-0274">FAD</keyword>
<feature type="domain" description="Acyl-CoA dehydrogenase/oxidase N-terminal" evidence="10">
    <location>
        <begin position="6"/>
        <end position="119"/>
    </location>
</feature>
<dbReference type="Gene3D" id="2.40.110.10">
    <property type="entry name" value="Butyryl-CoA Dehydrogenase, subunit A, domain 2"/>
    <property type="match status" value="1"/>
</dbReference>
<evidence type="ECO:0000313" key="11">
    <source>
        <dbReference type="EMBL" id="QLY28830.1"/>
    </source>
</evidence>
<feature type="domain" description="Acyl-CoA oxidase/dehydrogenase middle" evidence="9">
    <location>
        <begin position="123"/>
        <end position="216"/>
    </location>
</feature>
<evidence type="ECO:0000256" key="1">
    <source>
        <dbReference type="ARBA" id="ARBA00001974"/>
    </source>
</evidence>
<dbReference type="Gene3D" id="1.10.540.10">
    <property type="entry name" value="Acyl-CoA dehydrogenase/oxidase, N-terminal domain"/>
    <property type="match status" value="1"/>
</dbReference>